<feature type="transmembrane region" description="Helical" evidence="1">
    <location>
        <begin position="213"/>
        <end position="230"/>
    </location>
</feature>
<evidence type="ECO:0000313" key="4">
    <source>
        <dbReference type="Proteomes" id="UP000593564"/>
    </source>
</evidence>
<dbReference type="Pfam" id="PF13962">
    <property type="entry name" value="PGG"/>
    <property type="match status" value="1"/>
</dbReference>
<keyword evidence="4" id="KW-1185">Reference proteome</keyword>
<protein>
    <recommendedName>
        <fullName evidence="2">PGG domain-containing protein</fullName>
    </recommendedName>
</protein>
<proteinExistence type="predicted"/>
<keyword evidence="1" id="KW-0812">Transmembrane</keyword>
<dbReference type="AlphaFoldDB" id="A0A7J7I4G9"/>
<dbReference type="Proteomes" id="UP000593564">
    <property type="component" value="Unassembled WGS sequence"/>
</dbReference>
<reference evidence="3 4" key="2">
    <citation type="submission" date="2020-07" db="EMBL/GenBank/DDBJ databases">
        <title>Genome assembly of wild tea tree DASZ reveals pedigree and selection history of tea varieties.</title>
        <authorList>
            <person name="Zhang W."/>
        </authorList>
    </citation>
    <scope>NUCLEOTIDE SEQUENCE [LARGE SCALE GENOMIC DNA]</scope>
    <source>
        <strain evidence="4">cv. G240</strain>
        <tissue evidence="3">Leaf</tissue>
    </source>
</reference>
<dbReference type="InterPro" id="IPR026961">
    <property type="entry name" value="PGG_dom"/>
</dbReference>
<accession>A0A7J7I4G9</accession>
<comment type="caution">
    <text evidence="3">The sequence shown here is derived from an EMBL/GenBank/DDBJ whole genome shotgun (WGS) entry which is preliminary data.</text>
</comment>
<reference evidence="4" key="1">
    <citation type="journal article" date="2020" name="Nat. Commun.">
        <title>Genome assembly of wild tea tree DASZ reveals pedigree and selection history of tea varieties.</title>
        <authorList>
            <person name="Zhang W."/>
            <person name="Zhang Y."/>
            <person name="Qiu H."/>
            <person name="Guo Y."/>
            <person name="Wan H."/>
            <person name="Zhang X."/>
            <person name="Scossa F."/>
            <person name="Alseekh S."/>
            <person name="Zhang Q."/>
            <person name="Wang P."/>
            <person name="Xu L."/>
            <person name="Schmidt M.H."/>
            <person name="Jia X."/>
            <person name="Li D."/>
            <person name="Zhu A."/>
            <person name="Guo F."/>
            <person name="Chen W."/>
            <person name="Ni D."/>
            <person name="Usadel B."/>
            <person name="Fernie A.R."/>
            <person name="Wen W."/>
        </authorList>
    </citation>
    <scope>NUCLEOTIDE SEQUENCE [LARGE SCALE GENOMIC DNA]</scope>
    <source>
        <strain evidence="4">cv. G240</strain>
    </source>
</reference>
<name>A0A7J7I4G9_CAMSI</name>
<feature type="domain" description="PGG" evidence="2">
    <location>
        <begin position="122"/>
        <end position="184"/>
    </location>
</feature>
<keyword evidence="1" id="KW-0472">Membrane</keyword>
<evidence type="ECO:0000259" key="2">
    <source>
        <dbReference type="Pfam" id="PF13962"/>
    </source>
</evidence>
<feature type="transmembrane region" description="Helical" evidence="1">
    <location>
        <begin position="161"/>
        <end position="181"/>
    </location>
</feature>
<evidence type="ECO:0000313" key="3">
    <source>
        <dbReference type="EMBL" id="KAF5959018.1"/>
    </source>
</evidence>
<organism evidence="3 4">
    <name type="scientific">Camellia sinensis</name>
    <name type="common">Tea plant</name>
    <name type="synonym">Thea sinensis</name>
    <dbReference type="NCBI Taxonomy" id="4442"/>
    <lineage>
        <taxon>Eukaryota</taxon>
        <taxon>Viridiplantae</taxon>
        <taxon>Streptophyta</taxon>
        <taxon>Embryophyta</taxon>
        <taxon>Tracheophyta</taxon>
        <taxon>Spermatophyta</taxon>
        <taxon>Magnoliopsida</taxon>
        <taxon>eudicotyledons</taxon>
        <taxon>Gunneridae</taxon>
        <taxon>Pentapetalae</taxon>
        <taxon>asterids</taxon>
        <taxon>Ericales</taxon>
        <taxon>Theaceae</taxon>
        <taxon>Camellia</taxon>
    </lineage>
</organism>
<gene>
    <name evidence="3" type="ORF">HYC85_000227</name>
</gene>
<keyword evidence="1" id="KW-1133">Transmembrane helix</keyword>
<dbReference type="EMBL" id="JACBKZ010000001">
    <property type="protein sequence ID" value="KAF5959018.1"/>
    <property type="molecule type" value="Genomic_DNA"/>
</dbReference>
<feature type="transmembrane region" description="Helical" evidence="1">
    <location>
        <begin position="124"/>
        <end position="141"/>
    </location>
</feature>
<sequence>MGNMDIGIDKIRHEPWVIIDSDLTKQKIKQSDLYSDNGSCDLPQSKIVDIAIFCLAKSESMIAWDLPKQKIKHNEVYSCRGVSNSSWDLNKQQIKHSDDYSHRGLSNRSSDISPDMCNVGFRNVLLLIATLIATITFQVPFHLLGSTSKEGYIQDSITRRWFVLFSSMVFISSAGVIIFLLHEFPLKPWPHISISALFGSYMLSLKAVSPNEAPALFFVSIPILLVGMWAPTQAQPKT</sequence>
<evidence type="ECO:0000256" key="1">
    <source>
        <dbReference type="SAM" id="Phobius"/>
    </source>
</evidence>